<dbReference type="RefSeq" id="WP_042115972.1">
    <property type="nucleotide sequence ID" value="NZ_CABPSX010000012.1"/>
</dbReference>
<keyword evidence="3" id="KW-1133">Transmembrane helix</keyword>
<dbReference type="SUPFAM" id="SSF55073">
    <property type="entry name" value="Nucleotide cyclase"/>
    <property type="match status" value="1"/>
</dbReference>
<dbReference type="Pfam" id="PF00990">
    <property type="entry name" value="GGDEF"/>
    <property type="match status" value="1"/>
</dbReference>
<keyword evidence="3" id="KW-0812">Transmembrane</keyword>
<dbReference type="GO" id="GO:0052621">
    <property type="term" value="F:diguanylate cyclase activity"/>
    <property type="evidence" value="ECO:0007669"/>
    <property type="project" value="UniProtKB-EC"/>
</dbReference>
<sequence>MSIPAVFISIAILSCVMSVAVLGSLFQAHVPGVRLWCVASGLLVITSALLLSGTSDMIVVTASSLLVVASLLGLRGFRQFLDQRTSFAWEYAATGVILCMLVYWTFVSPHVDARSAMISALIAYIRFHIGWSVLKYRPPGRPKYAYYFVSIAATLGAVVHVARAISYGLGFAHEAMFLEPTPLNVMFLGLATLTLPCLSVGMVLLAHDRLSDRMERLATFDDLTGVLARRAFIARAEAVTQATAAKNSVYSIAILDIDNFKRINDRYGHAAGDLALAHVASLISHAVRGDDIVGRIGGEEFALLLPFATKEEAGQLVDRLRAIVAASGSCVPGKDVVSTLSAGVDAYREGDTLASVMARADAALYAAKANGRNCVVVAPAVESRQWRPLSTGAGEMASGNITPL</sequence>
<accession>A0A0D5W9T1</accession>
<evidence type="ECO:0000256" key="3">
    <source>
        <dbReference type="SAM" id="Phobius"/>
    </source>
</evidence>
<dbReference type="InterPro" id="IPR050469">
    <property type="entry name" value="Diguanylate_Cyclase"/>
</dbReference>
<name>A0A0D5W9T1_9BURK</name>
<dbReference type="OrthoDB" id="9813903at2"/>
<organism evidence="5 6">
    <name type="scientific">Pandoraea apista</name>
    <dbReference type="NCBI Taxonomy" id="93218"/>
    <lineage>
        <taxon>Bacteria</taxon>
        <taxon>Pseudomonadati</taxon>
        <taxon>Pseudomonadota</taxon>
        <taxon>Betaproteobacteria</taxon>
        <taxon>Burkholderiales</taxon>
        <taxon>Burkholderiaceae</taxon>
        <taxon>Pandoraea</taxon>
    </lineage>
</organism>
<dbReference type="PANTHER" id="PTHR45138:SF9">
    <property type="entry name" value="DIGUANYLATE CYCLASE DGCM-RELATED"/>
    <property type="match status" value="1"/>
</dbReference>
<evidence type="ECO:0000313" key="5">
    <source>
        <dbReference type="EMBL" id="VVG73651.1"/>
    </source>
</evidence>
<feature type="transmembrane region" description="Helical" evidence="3">
    <location>
        <begin position="6"/>
        <end position="26"/>
    </location>
</feature>
<dbReference type="SMART" id="SM00267">
    <property type="entry name" value="GGDEF"/>
    <property type="match status" value="1"/>
</dbReference>
<dbReference type="EC" id="2.7.7.65" evidence="1"/>
<dbReference type="PROSITE" id="PS50887">
    <property type="entry name" value="GGDEF"/>
    <property type="match status" value="1"/>
</dbReference>
<feature type="transmembrane region" description="Helical" evidence="3">
    <location>
        <begin position="33"/>
        <end position="51"/>
    </location>
</feature>
<dbReference type="STRING" id="93218.XM39_20470"/>
<proteinExistence type="predicted"/>
<evidence type="ECO:0000256" key="1">
    <source>
        <dbReference type="ARBA" id="ARBA00012528"/>
    </source>
</evidence>
<dbReference type="InterPro" id="IPR000160">
    <property type="entry name" value="GGDEF_dom"/>
</dbReference>
<dbReference type="InterPro" id="IPR029787">
    <property type="entry name" value="Nucleotide_cyclase"/>
</dbReference>
<dbReference type="AlphaFoldDB" id="A0A0D5W9T1"/>
<evidence type="ECO:0000259" key="4">
    <source>
        <dbReference type="PROSITE" id="PS50887"/>
    </source>
</evidence>
<feature type="transmembrane region" description="Helical" evidence="3">
    <location>
        <begin position="57"/>
        <end position="77"/>
    </location>
</feature>
<dbReference type="Proteomes" id="UP000364291">
    <property type="component" value="Unassembled WGS sequence"/>
</dbReference>
<dbReference type="GeneID" id="47014823"/>
<evidence type="ECO:0000256" key="2">
    <source>
        <dbReference type="ARBA" id="ARBA00034247"/>
    </source>
</evidence>
<dbReference type="FunFam" id="3.30.70.270:FF:000001">
    <property type="entry name" value="Diguanylate cyclase domain protein"/>
    <property type="match status" value="1"/>
</dbReference>
<evidence type="ECO:0000313" key="6">
    <source>
        <dbReference type="Proteomes" id="UP000364291"/>
    </source>
</evidence>
<gene>
    <name evidence="5" type="ORF">PAP18089_04660</name>
</gene>
<reference evidence="5 6" key="1">
    <citation type="submission" date="2019-08" db="EMBL/GenBank/DDBJ databases">
        <authorList>
            <person name="Peeters C."/>
        </authorList>
    </citation>
    <scope>NUCLEOTIDE SEQUENCE [LARGE SCALE GENOMIC DNA]</scope>
    <source>
        <strain evidence="5 6">LMG 18089</strain>
    </source>
</reference>
<dbReference type="PANTHER" id="PTHR45138">
    <property type="entry name" value="REGULATORY COMPONENTS OF SENSORY TRANSDUCTION SYSTEM"/>
    <property type="match status" value="1"/>
</dbReference>
<dbReference type="CDD" id="cd01949">
    <property type="entry name" value="GGDEF"/>
    <property type="match status" value="1"/>
</dbReference>
<feature type="domain" description="GGDEF" evidence="4">
    <location>
        <begin position="248"/>
        <end position="380"/>
    </location>
</feature>
<dbReference type="Gene3D" id="3.30.70.270">
    <property type="match status" value="1"/>
</dbReference>
<protein>
    <recommendedName>
        <fullName evidence="1">diguanylate cyclase</fullName>
        <ecNumber evidence="1">2.7.7.65</ecNumber>
    </recommendedName>
</protein>
<dbReference type="NCBIfam" id="TIGR00254">
    <property type="entry name" value="GGDEF"/>
    <property type="match status" value="1"/>
</dbReference>
<feature type="transmembrane region" description="Helical" evidence="3">
    <location>
        <begin position="113"/>
        <end position="134"/>
    </location>
</feature>
<comment type="catalytic activity">
    <reaction evidence="2">
        <text>2 GTP = 3',3'-c-di-GMP + 2 diphosphate</text>
        <dbReference type="Rhea" id="RHEA:24898"/>
        <dbReference type="ChEBI" id="CHEBI:33019"/>
        <dbReference type="ChEBI" id="CHEBI:37565"/>
        <dbReference type="ChEBI" id="CHEBI:58805"/>
        <dbReference type="EC" id="2.7.7.65"/>
    </reaction>
</comment>
<feature type="transmembrane region" description="Helical" evidence="3">
    <location>
        <begin position="185"/>
        <end position="206"/>
    </location>
</feature>
<feature type="transmembrane region" description="Helical" evidence="3">
    <location>
        <begin position="89"/>
        <end position="107"/>
    </location>
</feature>
<keyword evidence="3" id="KW-0472">Membrane</keyword>
<dbReference type="InterPro" id="IPR043128">
    <property type="entry name" value="Rev_trsase/Diguanyl_cyclase"/>
</dbReference>
<feature type="transmembrane region" description="Helical" evidence="3">
    <location>
        <begin position="146"/>
        <end position="165"/>
    </location>
</feature>
<dbReference type="EMBL" id="CABPSX010000012">
    <property type="protein sequence ID" value="VVG73651.1"/>
    <property type="molecule type" value="Genomic_DNA"/>
</dbReference>
<dbReference type="KEGG" id="papi:SG18_26940"/>